<evidence type="ECO:0000313" key="1">
    <source>
        <dbReference type="EMBL" id="PNQ92048.1"/>
    </source>
</evidence>
<gene>
    <name evidence="1" type="ORF">CCU68_13555</name>
</gene>
<organism evidence="1 2">
    <name type="scientific">Pseudomonas gingeri NCPPB 3146 = LMG 5327</name>
    <dbReference type="NCBI Taxonomy" id="707248"/>
    <lineage>
        <taxon>Bacteria</taxon>
        <taxon>Pseudomonadati</taxon>
        <taxon>Pseudomonadota</taxon>
        <taxon>Gammaproteobacteria</taxon>
        <taxon>Pseudomonadales</taxon>
        <taxon>Pseudomonadaceae</taxon>
        <taxon>Pseudomonas</taxon>
    </lineage>
</organism>
<dbReference type="EMBL" id="POWE01000084">
    <property type="protein sequence ID" value="PNQ92048.1"/>
    <property type="molecule type" value="Genomic_DNA"/>
</dbReference>
<dbReference type="Proteomes" id="UP000236232">
    <property type="component" value="Unassembled WGS sequence"/>
</dbReference>
<evidence type="ECO:0000313" key="2">
    <source>
        <dbReference type="Proteomes" id="UP000236232"/>
    </source>
</evidence>
<reference evidence="1 2" key="1">
    <citation type="submission" date="2018-01" db="EMBL/GenBank/DDBJ databases">
        <title>Draft Genome Sequence of Pseudomonas gingeri NCPPB 3146 (LMG 5327), a White Line Reaction Producer.</title>
        <authorList>
            <person name="Rokni-Zadeh H."/>
            <person name="Bahrami T."/>
            <person name="Zarvandi S."/>
            <person name="Changi-Ashtiani M."/>
            <person name="De Mot R."/>
        </authorList>
    </citation>
    <scope>NUCLEOTIDE SEQUENCE [LARGE SCALE GENOMIC DNA]</scope>
    <source>
        <strain evidence="2">NCPPB 3146 \ LMG 5327</strain>
    </source>
</reference>
<proteinExistence type="predicted"/>
<sequence>MTRRVFKIKNRKMKIVEFKHSQANSLKLSREILIISIKQLLVLIASAVAQSQLHAGYFRGRRPTLYSPGSAYASPHVQFYRYVITTMPLGETVVMLEAPLDKGW</sequence>
<name>A0ABX4Y4X2_9PSED</name>
<comment type="caution">
    <text evidence="1">The sequence shown here is derived from an EMBL/GenBank/DDBJ whole genome shotgun (WGS) entry which is preliminary data.</text>
</comment>
<protein>
    <submittedName>
        <fullName evidence="1">Uncharacterized protein</fullName>
    </submittedName>
</protein>
<accession>A0ABX4Y4X2</accession>
<keyword evidence="2" id="KW-1185">Reference proteome</keyword>